<reference evidence="1" key="2">
    <citation type="submission" date="2014-06" db="EMBL/GenBank/DDBJ databases">
        <title>Draft genome sequence of Clostridium spiroforme (DSM 1552).</title>
        <authorList>
            <person name="Sudarsanam P."/>
            <person name="Ley R."/>
            <person name="Guruge J."/>
            <person name="Turnbaugh P.J."/>
            <person name="Mahowald M."/>
            <person name="Liep D."/>
            <person name="Gordon J."/>
        </authorList>
    </citation>
    <scope>NUCLEOTIDE SEQUENCE</scope>
    <source>
        <strain evidence="1">DSM 1552</strain>
    </source>
</reference>
<organism evidence="1 2">
    <name type="scientific">Thomasclavelia spiroformis DSM 1552</name>
    <dbReference type="NCBI Taxonomy" id="428126"/>
    <lineage>
        <taxon>Bacteria</taxon>
        <taxon>Bacillati</taxon>
        <taxon>Bacillota</taxon>
        <taxon>Erysipelotrichia</taxon>
        <taxon>Erysipelotrichales</taxon>
        <taxon>Coprobacillaceae</taxon>
        <taxon>Thomasclavelia</taxon>
    </lineage>
</organism>
<name>B1C5E6_9FIRM</name>
<comment type="caution">
    <text evidence="1">The sequence shown here is derived from an EMBL/GenBank/DDBJ whole genome shotgun (WGS) entry which is preliminary data.</text>
</comment>
<evidence type="ECO:0000313" key="2">
    <source>
        <dbReference type="Proteomes" id="UP000004910"/>
    </source>
</evidence>
<dbReference type="AlphaFoldDB" id="B1C5E6"/>
<dbReference type="EMBL" id="ABIK02000015">
    <property type="protein sequence ID" value="EDS73890.1"/>
    <property type="molecule type" value="Genomic_DNA"/>
</dbReference>
<keyword evidence="2" id="KW-1185">Reference proteome</keyword>
<protein>
    <submittedName>
        <fullName evidence="1">Uncharacterized protein</fullName>
    </submittedName>
</protein>
<gene>
    <name evidence="1" type="ORF">CLOSPI_02315</name>
</gene>
<sequence>MICKAISSDKHMPKIVRVPWVRTLPPTSSRSHLTVDTLSLASGW</sequence>
<dbReference type="Proteomes" id="UP000004910">
    <property type="component" value="Unassembled WGS sequence"/>
</dbReference>
<proteinExistence type="predicted"/>
<evidence type="ECO:0000313" key="1">
    <source>
        <dbReference type="EMBL" id="EDS73890.1"/>
    </source>
</evidence>
<dbReference type="HOGENOM" id="CLU_3214608_0_0_9"/>
<accession>B1C5E6</accession>
<reference evidence="1" key="1">
    <citation type="submission" date="2008-02" db="EMBL/GenBank/DDBJ databases">
        <authorList>
            <person name="Fulton L."/>
            <person name="Clifton S."/>
            <person name="Fulton B."/>
            <person name="Xu J."/>
            <person name="Minx P."/>
            <person name="Pepin K.H."/>
            <person name="Johnson M."/>
            <person name="Thiruvilangam P."/>
            <person name="Bhonagiri V."/>
            <person name="Nash W.E."/>
            <person name="Mardis E.R."/>
            <person name="Wilson R.K."/>
        </authorList>
    </citation>
    <scope>NUCLEOTIDE SEQUENCE [LARGE SCALE GENOMIC DNA]</scope>
    <source>
        <strain evidence="1">DSM 1552</strain>
    </source>
</reference>